<name>A0A1I7XGE1_HETBA</name>
<dbReference type="WBParaSite" id="Hba_16744">
    <property type="protein sequence ID" value="Hba_16744"/>
    <property type="gene ID" value="Hba_16744"/>
</dbReference>
<sequence>MIINVAPPPRGFIVKVPAREKALFGMLNKESAVHTNLLNKDLNKCGFLWSPSLYRRSALIWKD</sequence>
<dbReference type="Proteomes" id="UP000095283">
    <property type="component" value="Unplaced"/>
</dbReference>
<dbReference type="AlphaFoldDB" id="A0A1I7XGE1"/>
<proteinExistence type="predicted"/>
<evidence type="ECO:0000313" key="1">
    <source>
        <dbReference type="Proteomes" id="UP000095283"/>
    </source>
</evidence>
<evidence type="ECO:0000313" key="2">
    <source>
        <dbReference type="WBParaSite" id="Hba_16744"/>
    </source>
</evidence>
<keyword evidence="1" id="KW-1185">Reference proteome</keyword>
<reference evidence="2" key="1">
    <citation type="submission" date="2016-11" db="UniProtKB">
        <authorList>
            <consortium name="WormBaseParasite"/>
        </authorList>
    </citation>
    <scope>IDENTIFICATION</scope>
</reference>
<protein>
    <submittedName>
        <fullName evidence="2">Transposase</fullName>
    </submittedName>
</protein>
<organism evidence="1 2">
    <name type="scientific">Heterorhabditis bacteriophora</name>
    <name type="common">Entomopathogenic nematode worm</name>
    <dbReference type="NCBI Taxonomy" id="37862"/>
    <lineage>
        <taxon>Eukaryota</taxon>
        <taxon>Metazoa</taxon>
        <taxon>Ecdysozoa</taxon>
        <taxon>Nematoda</taxon>
        <taxon>Chromadorea</taxon>
        <taxon>Rhabditida</taxon>
        <taxon>Rhabditina</taxon>
        <taxon>Rhabditomorpha</taxon>
        <taxon>Strongyloidea</taxon>
        <taxon>Heterorhabditidae</taxon>
        <taxon>Heterorhabditis</taxon>
    </lineage>
</organism>
<accession>A0A1I7XGE1</accession>